<name>A0AAD4HJR0_9AGAM</name>
<comment type="caution">
    <text evidence="2">The sequence shown here is derived from an EMBL/GenBank/DDBJ whole genome shotgun (WGS) entry which is preliminary data.</text>
</comment>
<accession>A0AAD4HJR0</accession>
<evidence type="ECO:0000313" key="2">
    <source>
        <dbReference type="EMBL" id="KAG1900210.1"/>
    </source>
</evidence>
<reference evidence="2" key="1">
    <citation type="journal article" date="2020" name="New Phytol.">
        <title>Comparative genomics reveals dynamic genome evolution in host specialist ectomycorrhizal fungi.</title>
        <authorList>
            <person name="Lofgren L.A."/>
            <person name="Nguyen N.H."/>
            <person name="Vilgalys R."/>
            <person name="Ruytinx J."/>
            <person name="Liao H.L."/>
            <person name="Branco S."/>
            <person name="Kuo A."/>
            <person name="LaButti K."/>
            <person name="Lipzen A."/>
            <person name="Andreopoulos W."/>
            <person name="Pangilinan J."/>
            <person name="Riley R."/>
            <person name="Hundley H."/>
            <person name="Na H."/>
            <person name="Barry K."/>
            <person name="Grigoriev I.V."/>
            <person name="Stajich J.E."/>
            <person name="Kennedy P.G."/>
        </authorList>
    </citation>
    <scope>NUCLEOTIDE SEQUENCE</scope>
    <source>
        <strain evidence="2">FC203</strain>
    </source>
</reference>
<organism evidence="2 3">
    <name type="scientific">Suillus fuscotomentosus</name>
    <dbReference type="NCBI Taxonomy" id="1912939"/>
    <lineage>
        <taxon>Eukaryota</taxon>
        <taxon>Fungi</taxon>
        <taxon>Dikarya</taxon>
        <taxon>Basidiomycota</taxon>
        <taxon>Agaricomycotina</taxon>
        <taxon>Agaricomycetes</taxon>
        <taxon>Agaricomycetidae</taxon>
        <taxon>Boletales</taxon>
        <taxon>Suillineae</taxon>
        <taxon>Suillaceae</taxon>
        <taxon>Suillus</taxon>
    </lineage>
</organism>
<dbReference type="RefSeq" id="XP_041225786.1">
    <property type="nucleotide sequence ID" value="XM_041371350.1"/>
</dbReference>
<feature type="compositionally biased region" description="Polar residues" evidence="1">
    <location>
        <begin position="80"/>
        <end position="94"/>
    </location>
</feature>
<dbReference type="AlphaFoldDB" id="A0AAD4HJR0"/>
<gene>
    <name evidence="2" type="ORF">F5891DRAFT_324629</name>
</gene>
<dbReference type="GeneID" id="64665648"/>
<dbReference type="EMBL" id="JABBWK010000028">
    <property type="protein sequence ID" value="KAG1900210.1"/>
    <property type="molecule type" value="Genomic_DNA"/>
</dbReference>
<sequence>MTSRNHGQTNCPFLQRLIEFPALTNIITVYMLCCYKLIADTMDKNDCVSGALRPQDNRGHSGIVVAHCRIKRMRHRGYPDNQQSLPTTLTQPSHTMPTTPMPTRGSGDLSQVYGDDWSDKEVFLQATGLHKDSNPSNPRHVLIYWVNATLSGGFEVWDITQLEMHGHWHQYHYPNALKVNTKERSRNQTMSLGIFTSEQREQLLELAADVEYDQVTTESRTWMRNLLAKMAEEKLISHHLFNTIREDVPLPSA</sequence>
<protein>
    <submittedName>
        <fullName evidence="2">Uncharacterized protein</fullName>
    </submittedName>
</protein>
<feature type="region of interest" description="Disordered" evidence="1">
    <location>
        <begin position="77"/>
        <end position="110"/>
    </location>
</feature>
<proteinExistence type="predicted"/>
<evidence type="ECO:0000313" key="3">
    <source>
        <dbReference type="Proteomes" id="UP001195769"/>
    </source>
</evidence>
<dbReference type="Proteomes" id="UP001195769">
    <property type="component" value="Unassembled WGS sequence"/>
</dbReference>
<keyword evidence="3" id="KW-1185">Reference proteome</keyword>
<evidence type="ECO:0000256" key="1">
    <source>
        <dbReference type="SAM" id="MobiDB-lite"/>
    </source>
</evidence>